<sequence>MDFTPISINEYIALHLINNPSHKEEDLRNNLETSLADYNKNVKCSCGEDIWVIGSASLKNGCYTCLTGEKLPTDNYEIDSVVPYFTEADAFTVDDWGDFNLDFLGGGNYRDDDGTIIDPDSYPTPKMCLSCKNFIRKSQRVLCTLNKISQEPGEEFQCGSFDGV</sequence>
<proteinExistence type="predicted"/>
<organism evidence="1 2">
    <name type="scientific">Brumimicrobium glaciale</name>
    <dbReference type="NCBI Taxonomy" id="200475"/>
    <lineage>
        <taxon>Bacteria</taxon>
        <taxon>Pseudomonadati</taxon>
        <taxon>Bacteroidota</taxon>
        <taxon>Flavobacteriia</taxon>
        <taxon>Flavobacteriales</taxon>
        <taxon>Crocinitomicaceae</taxon>
        <taxon>Brumimicrobium</taxon>
    </lineage>
</organism>
<protein>
    <submittedName>
        <fullName evidence="1">Uncharacterized protein</fullName>
    </submittedName>
</protein>
<dbReference type="AlphaFoldDB" id="A0A4Q4KG21"/>
<dbReference type="OrthoDB" id="1467222at2"/>
<name>A0A4Q4KG21_9FLAO</name>
<gene>
    <name evidence="1" type="ORF">ERX46_16405</name>
</gene>
<evidence type="ECO:0000313" key="2">
    <source>
        <dbReference type="Proteomes" id="UP000293952"/>
    </source>
</evidence>
<dbReference type="Proteomes" id="UP000293952">
    <property type="component" value="Unassembled WGS sequence"/>
</dbReference>
<evidence type="ECO:0000313" key="1">
    <source>
        <dbReference type="EMBL" id="RYM31487.1"/>
    </source>
</evidence>
<comment type="caution">
    <text evidence="1">The sequence shown here is derived from an EMBL/GenBank/DDBJ whole genome shotgun (WGS) entry which is preliminary data.</text>
</comment>
<dbReference type="EMBL" id="SETE01000008">
    <property type="protein sequence ID" value="RYM31487.1"/>
    <property type="molecule type" value="Genomic_DNA"/>
</dbReference>
<accession>A0A4Q4KG21</accession>
<reference evidence="1 2" key="1">
    <citation type="submission" date="2019-02" db="EMBL/GenBank/DDBJ databases">
        <title>Genome sequence of the sea-ice species Brumimicrobium glaciale.</title>
        <authorList>
            <person name="Bowman J.P."/>
        </authorList>
    </citation>
    <scope>NUCLEOTIDE SEQUENCE [LARGE SCALE GENOMIC DNA]</scope>
    <source>
        <strain evidence="1 2">IC156</strain>
    </source>
</reference>
<dbReference type="RefSeq" id="WP_130094951.1">
    <property type="nucleotide sequence ID" value="NZ_SETE01000008.1"/>
</dbReference>
<keyword evidence="2" id="KW-1185">Reference proteome</keyword>